<evidence type="ECO:0008006" key="3">
    <source>
        <dbReference type="Google" id="ProtNLM"/>
    </source>
</evidence>
<proteinExistence type="predicted"/>
<name>A0ABQ7GXM0_DUNSA</name>
<keyword evidence="2" id="KW-1185">Reference proteome</keyword>
<comment type="caution">
    <text evidence="1">The sequence shown here is derived from an EMBL/GenBank/DDBJ whole genome shotgun (WGS) entry which is preliminary data.</text>
</comment>
<dbReference type="EMBL" id="MU069546">
    <property type="protein sequence ID" value="KAF5839362.1"/>
    <property type="molecule type" value="Genomic_DNA"/>
</dbReference>
<accession>A0ABQ7GXM0</accession>
<dbReference type="Proteomes" id="UP000815325">
    <property type="component" value="Unassembled WGS sequence"/>
</dbReference>
<evidence type="ECO:0000313" key="2">
    <source>
        <dbReference type="Proteomes" id="UP000815325"/>
    </source>
</evidence>
<protein>
    <recommendedName>
        <fullName evidence="3">Encoded protein</fullName>
    </recommendedName>
</protein>
<gene>
    <name evidence="1" type="ORF">DUNSADRAFT_1046</name>
</gene>
<organism evidence="1 2">
    <name type="scientific">Dunaliella salina</name>
    <name type="common">Green alga</name>
    <name type="synonym">Protococcus salinus</name>
    <dbReference type="NCBI Taxonomy" id="3046"/>
    <lineage>
        <taxon>Eukaryota</taxon>
        <taxon>Viridiplantae</taxon>
        <taxon>Chlorophyta</taxon>
        <taxon>core chlorophytes</taxon>
        <taxon>Chlorophyceae</taxon>
        <taxon>CS clade</taxon>
        <taxon>Chlamydomonadales</taxon>
        <taxon>Dunaliellaceae</taxon>
        <taxon>Dunaliella</taxon>
    </lineage>
</organism>
<sequence length="66" mass="7789">MLYIELQVHCIRYLHRNRSHGHAQAHVAFPYQQVDKHVLVVKCMIDCVNVPKTCTATWKILKNLYI</sequence>
<reference evidence="1" key="1">
    <citation type="submission" date="2017-08" db="EMBL/GenBank/DDBJ databases">
        <authorList>
            <person name="Polle J.E."/>
            <person name="Barry K."/>
            <person name="Cushman J."/>
            <person name="Schmutz J."/>
            <person name="Tran D."/>
            <person name="Hathwaick L.T."/>
            <person name="Yim W.C."/>
            <person name="Jenkins J."/>
            <person name="Mckie-Krisberg Z.M."/>
            <person name="Prochnik S."/>
            <person name="Lindquist E."/>
            <person name="Dockter R.B."/>
            <person name="Adam C."/>
            <person name="Molina H."/>
            <person name="Bunkerborg J."/>
            <person name="Jin E."/>
            <person name="Buchheim M."/>
            <person name="Magnuson J."/>
        </authorList>
    </citation>
    <scope>NUCLEOTIDE SEQUENCE</scope>
    <source>
        <strain evidence="1">CCAP 19/18</strain>
    </source>
</reference>
<evidence type="ECO:0000313" key="1">
    <source>
        <dbReference type="EMBL" id="KAF5839362.1"/>
    </source>
</evidence>